<dbReference type="PANTHER" id="PTHR30007:SF1">
    <property type="entry name" value="BLR1914 PROTEIN"/>
    <property type="match status" value="1"/>
</dbReference>
<feature type="domain" description="Transposase IS4-like" evidence="1">
    <location>
        <begin position="14"/>
        <end position="137"/>
    </location>
</feature>
<dbReference type="PANTHER" id="PTHR30007">
    <property type="entry name" value="PHP DOMAIN PROTEIN"/>
    <property type="match status" value="1"/>
</dbReference>
<dbReference type="Pfam" id="PF01609">
    <property type="entry name" value="DDE_Tnp_1"/>
    <property type="match status" value="1"/>
</dbReference>
<accession>A0ABQ0C7M3</accession>
<proteinExistence type="predicted"/>
<reference evidence="2 3" key="2">
    <citation type="submission" date="2024-09" db="EMBL/GenBank/DDBJ databases">
        <title>Draft genome sequence of Candidatus Magnetaquicoccaceae bacterium FCR-1.</title>
        <authorList>
            <person name="Shimoshige H."/>
            <person name="Shimamura S."/>
            <person name="Taoka A."/>
            <person name="Kobayashi H."/>
            <person name="Maekawa T."/>
        </authorList>
    </citation>
    <scope>NUCLEOTIDE SEQUENCE [LARGE SCALE GENOMIC DNA]</scope>
    <source>
        <strain evidence="2 3">FCR-1</strain>
    </source>
</reference>
<reference evidence="2 3" key="1">
    <citation type="submission" date="2024-05" db="EMBL/GenBank/DDBJ databases">
        <authorList>
            <consortium name="Candidatus Magnetaquicoccaceae bacterium FCR-1 genome sequencing consortium"/>
            <person name="Shimoshige H."/>
            <person name="Shimamura S."/>
            <person name="Taoka A."/>
            <person name="Kobayashi H."/>
            <person name="Maekawa T."/>
        </authorList>
    </citation>
    <scope>NUCLEOTIDE SEQUENCE [LARGE SCALE GENOMIC DNA]</scope>
    <source>
        <strain evidence="2 3">FCR-1</strain>
    </source>
</reference>
<evidence type="ECO:0000259" key="1">
    <source>
        <dbReference type="Pfam" id="PF01609"/>
    </source>
</evidence>
<dbReference type="Proteomes" id="UP001628193">
    <property type="component" value="Unassembled WGS sequence"/>
</dbReference>
<dbReference type="EMBL" id="BAAFGK010000004">
    <property type="protein sequence ID" value="GAB0056883.1"/>
    <property type="molecule type" value="Genomic_DNA"/>
</dbReference>
<organism evidence="2 3">
    <name type="scientific">Candidatus Magnetaquiglobus chichijimensis</name>
    <dbReference type="NCBI Taxonomy" id="3141448"/>
    <lineage>
        <taxon>Bacteria</taxon>
        <taxon>Pseudomonadati</taxon>
        <taxon>Pseudomonadota</taxon>
        <taxon>Magnetococcia</taxon>
        <taxon>Magnetococcales</taxon>
        <taxon>Candidatus Magnetaquicoccaceae</taxon>
        <taxon>Candidatus Magnetaquiglobus</taxon>
    </lineage>
</organism>
<sequence length="143" mass="16203">MLLGLKKNGPQAIGRSRGGLTTKIHAAVDALGNPLKYLLTGGQEADITQAHALIEGLDPELVIADKGYDANHFVETIEARGAEPVIPPRSNRLTPREYDKYWYKDRNLVERFFNRIKQFRRVATRYEKLDKCFGAMIGFWLAQ</sequence>
<dbReference type="NCBIfam" id="NF033580">
    <property type="entry name" value="transpos_IS5_3"/>
    <property type="match status" value="1"/>
</dbReference>
<name>A0ABQ0C7M3_9PROT</name>
<comment type="caution">
    <text evidence="2">The sequence shown here is derived from an EMBL/GenBank/DDBJ whole genome shotgun (WGS) entry which is preliminary data.</text>
</comment>
<evidence type="ECO:0000313" key="3">
    <source>
        <dbReference type="Proteomes" id="UP001628193"/>
    </source>
</evidence>
<keyword evidence="3" id="KW-1185">Reference proteome</keyword>
<dbReference type="InterPro" id="IPR002559">
    <property type="entry name" value="Transposase_11"/>
</dbReference>
<gene>
    <name evidence="2" type="ORF">SIID45300_01198</name>
</gene>
<protein>
    <submittedName>
        <fullName evidence="2">IS5 family transposase ISNGR9</fullName>
    </submittedName>
</protein>
<evidence type="ECO:0000313" key="2">
    <source>
        <dbReference type="EMBL" id="GAB0056883.1"/>
    </source>
</evidence>